<reference evidence="1 2" key="1">
    <citation type="submission" date="2022-05" db="EMBL/GenBank/DDBJ databases">
        <authorList>
            <consortium name="Genoscope - CEA"/>
            <person name="William W."/>
        </authorList>
    </citation>
    <scope>NUCLEOTIDE SEQUENCE [LARGE SCALE GENOMIC DNA]</scope>
</reference>
<dbReference type="EMBL" id="CALNXK010000099">
    <property type="protein sequence ID" value="CAH3154757.1"/>
    <property type="molecule type" value="Genomic_DNA"/>
</dbReference>
<organism evidence="1 2">
    <name type="scientific">Porites lobata</name>
    <dbReference type="NCBI Taxonomy" id="104759"/>
    <lineage>
        <taxon>Eukaryota</taxon>
        <taxon>Metazoa</taxon>
        <taxon>Cnidaria</taxon>
        <taxon>Anthozoa</taxon>
        <taxon>Hexacorallia</taxon>
        <taxon>Scleractinia</taxon>
        <taxon>Fungiina</taxon>
        <taxon>Poritidae</taxon>
        <taxon>Porites</taxon>
    </lineage>
</organism>
<proteinExistence type="predicted"/>
<name>A0ABN8Q1H6_9CNID</name>
<comment type="caution">
    <text evidence="1">The sequence shown here is derived from an EMBL/GenBank/DDBJ whole genome shotgun (WGS) entry which is preliminary data.</text>
</comment>
<accession>A0ABN8Q1H6</accession>
<keyword evidence="2" id="KW-1185">Reference proteome</keyword>
<protein>
    <submittedName>
        <fullName evidence="1">Uncharacterized protein</fullName>
    </submittedName>
</protein>
<gene>
    <name evidence="1" type="ORF">PLOB_00050160</name>
</gene>
<dbReference type="Proteomes" id="UP001159405">
    <property type="component" value="Unassembled WGS sequence"/>
</dbReference>
<sequence length="476" mass="54191">MTGVELQPRITQSQRANMFGGFFPHSNASGLPSLPRMTIPCYPFAGPYVAIQNRLEIVKVPHEEIWSSVMSPTADGFDINNGTYVLKLHISPSAFILTKADDYNSRDLQGSTGVVTLLLPSTRPQIFTHTVQLYSVEGAQHSFVSCLERKIHVPGPCLEEYQEGPAIEHPIRKIRPRGVWASNAGMAIVKRFQRLADDGMREIFMENLERPEKFADKNPKYTDLIPLVFYELALLDLHENCIEAAKTHAKNALLISRTYHSTNHCYLLTKLKYVESALARREGQYAKAKELLDDSVELLLPCAAGEETAENRYFIASFYVEKSARAGITESEEAITENCFQDIERHLDAEIRPITNRFQIRAKNRRLAFYVKSSRHVKNLDFQQSVPEEHMAKASHLIREIEDRLLPCYLKKALLSFDIVKTDFFIRTGNFVRGIAPSREALSIAQEKQWREYEDVAKQRLKLCCRVRKAAQGNSV</sequence>
<evidence type="ECO:0000313" key="2">
    <source>
        <dbReference type="Proteomes" id="UP001159405"/>
    </source>
</evidence>
<evidence type="ECO:0000313" key="1">
    <source>
        <dbReference type="EMBL" id="CAH3154757.1"/>
    </source>
</evidence>